<sequence>MSFTWLVNVKKIYLYKSKTTIRFGTEAAVRGGLMAPELLFSGRRFQLAQKVAIHPLND</sequence>
<organism evidence="1">
    <name type="scientific">mine drainage metagenome</name>
    <dbReference type="NCBI Taxonomy" id="410659"/>
    <lineage>
        <taxon>unclassified sequences</taxon>
        <taxon>metagenomes</taxon>
        <taxon>ecological metagenomes</taxon>
    </lineage>
</organism>
<protein>
    <submittedName>
        <fullName evidence="1">Uncharacterized protein</fullName>
    </submittedName>
</protein>
<dbReference type="EMBL" id="CABQ01000203">
    <property type="protein sequence ID" value="CBI08306.1"/>
    <property type="molecule type" value="Genomic_DNA"/>
</dbReference>
<accession>E6QM35</accession>
<name>E6QM35_9ZZZZ</name>
<evidence type="ECO:0000313" key="1">
    <source>
        <dbReference type="EMBL" id="CBI08306.1"/>
    </source>
</evidence>
<gene>
    <name evidence="1" type="ORF">CARN6_1759</name>
</gene>
<reference evidence="1" key="1">
    <citation type="submission" date="2009-10" db="EMBL/GenBank/DDBJ databases">
        <title>Diversity of trophic interactions inside an arsenic-rich microbial ecosystem.</title>
        <authorList>
            <person name="Bertin P.N."/>
            <person name="Heinrich-Salmeron A."/>
            <person name="Pelletier E."/>
            <person name="Goulhen-Chollet F."/>
            <person name="Arsene-Ploetze F."/>
            <person name="Gallien S."/>
            <person name="Calteau A."/>
            <person name="Vallenet D."/>
            <person name="Casiot C."/>
            <person name="Chane-Woon-Ming B."/>
            <person name="Giloteaux L."/>
            <person name="Barakat M."/>
            <person name="Bonnefoy V."/>
            <person name="Bruneel O."/>
            <person name="Chandler M."/>
            <person name="Cleiss J."/>
            <person name="Duran R."/>
            <person name="Elbaz-Poulichet F."/>
            <person name="Fonknechten N."/>
            <person name="Lauga B."/>
            <person name="Mornico D."/>
            <person name="Ortet P."/>
            <person name="Schaeffer C."/>
            <person name="Siguier P."/>
            <person name="Alexander Thil Smith A."/>
            <person name="Van Dorsselaer A."/>
            <person name="Weissenbach J."/>
            <person name="Medigue C."/>
            <person name="Le Paslier D."/>
        </authorList>
    </citation>
    <scope>NUCLEOTIDE SEQUENCE</scope>
</reference>
<proteinExistence type="predicted"/>
<comment type="caution">
    <text evidence="1">The sequence shown here is derived from an EMBL/GenBank/DDBJ whole genome shotgun (WGS) entry which is preliminary data.</text>
</comment>
<dbReference type="AlphaFoldDB" id="E6QM35"/>